<sequence>MDVFYAQSVVMLLIFFAKLAVSIFAFINSLLYSAEAYAAADKLTKTTWCTILGIGVVLQFVVIGLPLVGLFLLIAALVYLADVRPALAGLYRR</sequence>
<evidence type="ECO:0000313" key="2">
    <source>
        <dbReference type="EMBL" id="MFB9312348.1"/>
    </source>
</evidence>
<gene>
    <name evidence="2" type="ORF">ACFFRI_04770</name>
</gene>
<dbReference type="RefSeq" id="WP_211350767.1">
    <property type="nucleotide sequence ID" value="NZ_JBHMDG010000005.1"/>
</dbReference>
<dbReference type="InterPro" id="IPR019662">
    <property type="entry name" value="DUF2516"/>
</dbReference>
<name>A0ABV5K6H3_9ACTN</name>
<reference evidence="2 3" key="1">
    <citation type="submission" date="2024-09" db="EMBL/GenBank/DDBJ databases">
        <authorList>
            <person name="Sun Q."/>
            <person name="Mori K."/>
        </authorList>
    </citation>
    <scope>NUCLEOTIDE SEQUENCE [LARGE SCALE GENOMIC DNA]</scope>
    <source>
        <strain evidence="2 3">JCM 9626</strain>
    </source>
</reference>
<protein>
    <submittedName>
        <fullName evidence="2">DUF2516 family protein</fullName>
    </submittedName>
</protein>
<feature type="transmembrane region" description="Helical" evidence="1">
    <location>
        <begin position="48"/>
        <end position="81"/>
    </location>
</feature>
<dbReference type="Proteomes" id="UP001589750">
    <property type="component" value="Unassembled WGS sequence"/>
</dbReference>
<feature type="transmembrane region" description="Helical" evidence="1">
    <location>
        <begin position="6"/>
        <end position="27"/>
    </location>
</feature>
<accession>A0ABV5K6H3</accession>
<keyword evidence="3" id="KW-1185">Reference proteome</keyword>
<keyword evidence="1" id="KW-0472">Membrane</keyword>
<dbReference type="EMBL" id="JBHMDG010000005">
    <property type="protein sequence ID" value="MFB9312348.1"/>
    <property type="molecule type" value="Genomic_DNA"/>
</dbReference>
<evidence type="ECO:0000256" key="1">
    <source>
        <dbReference type="SAM" id="Phobius"/>
    </source>
</evidence>
<organism evidence="2 3">
    <name type="scientific">Nocardioides plantarum</name>
    <dbReference type="NCBI Taxonomy" id="29299"/>
    <lineage>
        <taxon>Bacteria</taxon>
        <taxon>Bacillati</taxon>
        <taxon>Actinomycetota</taxon>
        <taxon>Actinomycetes</taxon>
        <taxon>Propionibacteriales</taxon>
        <taxon>Nocardioidaceae</taxon>
        <taxon>Nocardioides</taxon>
    </lineage>
</organism>
<proteinExistence type="predicted"/>
<evidence type="ECO:0000313" key="3">
    <source>
        <dbReference type="Proteomes" id="UP001589750"/>
    </source>
</evidence>
<comment type="caution">
    <text evidence="2">The sequence shown here is derived from an EMBL/GenBank/DDBJ whole genome shotgun (WGS) entry which is preliminary data.</text>
</comment>
<keyword evidence="1" id="KW-1133">Transmembrane helix</keyword>
<keyword evidence="1" id="KW-0812">Transmembrane</keyword>
<dbReference type="Pfam" id="PF10724">
    <property type="entry name" value="DUF2516"/>
    <property type="match status" value="1"/>
</dbReference>